<dbReference type="OrthoDB" id="7172864at2"/>
<evidence type="ECO:0000313" key="2">
    <source>
        <dbReference type="Proteomes" id="UP000266934"/>
    </source>
</evidence>
<organism evidence="1 2">
    <name type="scientific">Blastochloris tepida</name>
    <dbReference type="NCBI Taxonomy" id="2233851"/>
    <lineage>
        <taxon>Bacteria</taxon>
        <taxon>Pseudomonadati</taxon>
        <taxon>Pseudomonadota</taxon>
        <taxon>Alphaproteobacteria</taxon>
        <taxon>Hyphomicrobiales</taxon>
        <taxon>Blastochloridaceae</taxon>
        <taxon>Blastochloris</taxon>
    </lineage>
</organism>
<dbReference type="RefSeq" id="WP_126400946.1">
    <property type="nucleotide sequence ID" value="NZ_AP018907.1"/>
</dbReference>
<reference evidence="1 2" key="1">
    <citation type="submission" date="2018-08" db="EMBL/GenBank/DDBJ databases">
        <title>Complete genome sequencing of Blastochloris tepida GI.</title>
        <authorList>
            <person name="Tsukatani Y."/>
            <person name="Mori H."/>
        </authorList>
    </citation>
    <scope>NUCLEOTIDE SEQUENCE [LARGE SCALE GENOMIC DNA]</scope>
    <source>
        <strain evidence="1 2">GI</strain>
    </source>
</reference>
<keyword evidence="2" id="KW-1185">Reference proteome</keyword>
<dbReference type="EMBL" id="AP018907">
    <property type="protein sequence ID" value="BBF93765.1"/>
    <property type="molecule type" value="Genomic_DNA"/>
</dbReference>
<dbReference type="Proteomes" id="UP000266934">
    <property type="component" value="Chromosome"/>
</dbReference>
<protein>
    <submittedName>
        <fullName evidence="1">Uncharacterized protein</fullName>
    </submittedName>
</protein>
<evidence type="ECO:0000313" key="1">
    <source>
        <dbReference type="EMBL" id="BBF93765.1"/>
    </source>
</evidence>
<accession>A0A348G2I2</accession>
<name>A0A348G2I2_9HYPH</name>
<dbReference type="AlphaFoldDB" id="A0A348G2I2"/>
<sequence length="175" mass="19070">MTLAEPNHTDASAPRLDPERLRAANLHPETGLATDYLNRFNEAIMLLELVPDDPGCAEELAHWEPADYVQHFSRSSFKARDLAIEAYHRAPAVLRHRLNEIGATMTDIIVQARAALAAGPAEDEARALVEAALADLKEYLSEASAVIHGKPLQEAASTRETQDGVDALFADPPAR</sequence>
<proteinExistence type="predicted"/>
<dbReference type="KEGG" id="blag:BLTE_24500"/>
<gene>
    <name evidence="1" type="ORF">BLTE_24500</name>
</gene>